<keyword evidence="11" id="KW-1185">Reference proteome</keyword>
<sequence length="668" mass="71590">MITPRTVLERVVGAMGGQPRAGQQDMADAVAEVITDGGTLLVQAGTGTGKSLGYLIPAMLAAREPGHRAVVSTSTIALQRQLLAKDIPLVAEQIKELRGGVVTSSALKGWSNYACRNKVEGGYPDEESSLFDLPETSTAGATSALGAEVTRLREWAADTTTGDRDDLDWSASDRAWRQVSVSTSECLNNRCTFWEECFAKLAREDASRADVVVTNHAMLGIAAAGNESIIPPHSTLVIDEAHDLVARVTSSTTQELSVGTVTSAAKRLRRHGTPGASKLDEAARSLAEQLVQFDASRLTTGLPDELASAVELVQTAARSALSDLKDGDTQAVTHKVARAAVTDIFEIAERLLVGGEWDVLWTERRPGDATASLKIAALDVSAAIREQILKSRTVVMCSATLILGGAFEPFARTVGLFSAQEEGTWAPLPADSRSDDLESAPPTASSRWRGVNVSTPFDYRRQGILFIARHLPEPGRAGLTPEQLDLMAELIEAAGGRTLGLFTSKRGAIEATEAMRDRLSLPVLSQDEGYVPELIARFKQEEQTSLFGTMSLWQGIDVPGDSCRLVIIDRIPFARRDDPIVSARLERVTKKGGNGFQTVALPHAALPLAQGAGRLIRSSTDRGVVAILDPRLRTKGYGSYFIRSLPGFWQTDSLEKAAGALRRLGSGS</sequence>
<evidence type="ECO:0000256" key="2">
    <source>
        <dbReference type="ARBA" id="ARBA00022741"/>
    </source>
</evidence>
<dbReference type="GO" id="GO:0016818">
    <property type="term" value="F:hydrolase activity, acting on acid anhydrides, in phosphorus-containing anhydrides"/>
    <property type="evidence" value="ECO:0007669"/>
    <property type="project" value="InterPro"/>
</dbReference>
<feature type="region of interest" description="Disordered" evidence="8">
    <location>
        <begin position="427"/>
        <end position="447"/>
    </location>
</feature>
<comment type="similarity">
    <text evidence="5">Belongs to the helicase family. DinG subfamily.</text>
</comment>
<evidence type="ECO:0000256" key="1">
    <source>
        <dbReference type="ARBA" id="ARBA00001966"/>
    </source>
</evidence>
<evidence type="ECO:0000256" key="4">
    <source>
        <dbReference type="ARBA" id="ARBA00022840"/>
    </source>
</evidence>
<keyword evidence="10" id="KW-0347">Helicase</keyword>
<dbReference type="InterPro" id="IPR014001">
    <property type="entry name" value="Helicase_ATP-bd"/>
</dbReference>
<reference evidence="10 11" key="1">
    <citation type="submission" date="2019-06" db="EMBL/GenBank/DDBJ databases">
        <title>Sequencing the genomes of 1000 actinobacteria strains.</title>
        <authorList>
            <person name="Klenk H.-P."/>
        </authorList>
    </citation>
    <scope>NUCLEOTIDE SEQUENCE [LARGE SCALE GENOMIC DNA]</scope>
    <source>
        <strain evidence="10 11">DSM 4813</strain>
    </source>
</reference>
<dbReference type="GO" id="GO:0005524">
    <property type="term" value="F:ATP binding"/>
    <property type="evidence" value="ECO:0007669"/>
    <property type="project" value="UniProtKB-KW"/>
</dbReference>
<evidence type="ECO:0000256" key="3">
    <source>
        <dbReference type="ARBA" id="ARBA00022801"/>
    </source>
</evidence>
<feature type="domain" description="Helicase ATP-binding" evidence="9">
    <location>
        <begin position="9"/>
        <end position="302"/>
    </location>
</feature>
<dbReference type="GO" id="GO:0006139">
    <property type="term" value="P:nucleobase-containing compound metabolic process"/>
    <property type="evidence" value="ECO:0007669"/>
    <property type="project" value="InterPro"/>
</dbReference>
<dbReference type="Gene3D" id="3.40.50.300">
    <property type="entry name" value="P-loop containing nucleotide triphosphate hydrolases"/>
    <property type="match status" value="2"/>
</dbReference>
<dbReference type="OrthoDB" id="9805194at2"/>
<keyword evidence="3" id="KW-0378">Hydrolase</keyword>
<dbReference type="Pfam" id="PF00270">
    <property type="entry name" value="DEAD"/>
    <property type="match status" value="1"/>
</dbReference>
<dbReference type="GO" id="GO:0043139">
    <property type="term" value="F:5'-3' DNA helicase activity"/>
    <property type="evidence" value="ECO:0007669"/>
    <property type="project" value="UniProtKB-EC"/>
</dbReference>
<dbReference type="Proteomes" id="UP000315389">
    <property type="component" value="Unassembled WGS sequence"/>
</dbReference>
<comment type="caution">
    <text evidence="10">The sequence shown here is derived from an EMBL/GenBank/DDBJ whole genome shotgun (WGS) entry which is preliminary data.</text>
</comment>
<dbReference type="InterPro" id="IPR027417">
    <property type="entry name" value="P-loop_NTPase"/>
</dbReference>
<dbReference type="InterPro" id="IPR011545">
    <property type="entry name" value="DEAD/DEAH_box_helicase_dom"/>
</dbReference>
<evidence type="ECO:0000313" key="11">
    <source>
        <dbReference type="Proteomes" id="UP000315389"/>
    </source>
</evidence>
<evidence type="ECO:0000256" key="8">
    <source>
        <dbReference type="SAM" id="MobiDB-lite"/>
    </source>
</evidence>
<dbReference type="EMBL" id="VFOS01000001">
    <property type="protein sequence ID" value="TQL64638.1"/>
    <property type="molecule type" value="Genomic_DNA"/>
</dbReference>
<dbReference type="PANTHER" id="PTHR11472:SF34">
    <property type="entry name" value="REGULATOR OF TELOMERE ELONGATION HELICASE 1"/>
    <property type="match status" value="1"/>
</dbReference>
<evidence type="ECO:0000256" key="6">
    <source>
        <dbReference type="ARBA" id="ARBA00044969"/>
    </source>
</evidence>
<comment type="cofactor">
    <cofactor evidence="1">
        <name>[4Fe-4S] cluster</name>
        <dbReference type="ChEBI" id="CHEBI:49883"/>
    </cofactor>
</comment>
<dbReference type="SMART" id="SM00487">
    <property type="entry name" value="DEXDc"/>
    <property type="match status" value="1"/>
</dbReference>
<accession>A0A542ZW95</accession>
<dbReference type="GO" id="GO:0003676">
    <property type="term" value="F:nucleic acid binding"/>
    <property type="evidence" value="ECO:0007669"/>
    <property type="project" value="InterPro"/>
</dbReference>
<dbReference type="SMART" id="SM00491">
    <property type="entry name" value="HELICc2"/>
    <property type="match status" value="1"/>
</dbReference>
<dbReference type="InterPro" id="IPR014013">
    <property type="entry name" value="Helic_SF1/SF2_ATP-bd_DinG/Rad3"/>
</dbReference>
<dbReference type="RefSeq" id="WP_142119720.1">
    <property type="nucleotide sequence ID" value="NZ_BAAASV010000001.1"/>
</dbReference>
<dbReference type="InterPro" id="IPR006555">
    <property type="entry name" value="ATP-dep_Helicase_C"/>
</dbReference>
<dbReference type="EC" id="5.6.2.3" evidence="6"/>
<dbReference type="PANTHER" id="PTHR11472">
    <property type="entry name" value="DNA REPAIR DEAD HELICASE RAD3/XP-D SUBFAMILY MEMBER"/>
    <property type="match status" value="1"/>
</dbReference>
<dbReference type="InterPro" id="IPR045028">
    <property type="entry name" value="DinG/Rad3-like"/>
</dbReference>
<proteinExistence type="inferred from homology"/>
<evidence type="ECO:0000256" key="5">
    <source>
        <dbReference type="ARBA" id="ARBA00038058"/>
    </source>
</evidence>
<evidence type="ECO:0000313" key="10">
    <source>
        <dbReference type="EMBL" id="TQL64638.1"/>
    </source>
</evidence>
<evidence type="ECO:0000259" key="9">
    <source>
        <dbReference type="PROSITE" id="PS51193"/>
    </source>
</evidence>
<keyword evidence="4" id="KW-0067">ATP-binding</keyword>
<dbReference type="Pfam" id="PF13307">
    <property type="entry name" value="Helicase_C_2"/>
    <property type="match status" value="1"/>
</dbReference>
<comment type="catalytic activity">
    <reaction evidence="7">
        <text>ATP + H2O = ADP + phosphate + H(+)</text>
        <dbReference type="Rhea" id="RHEA:13065"/>
        <dbReference type="ChEBI" id="CHEBI:15377"/>
        <dbReference type="ChEBI" id="CHEBI:15378"/>
        <dbReference type="ChEBI" id="CHEBI:30616"/>
        <dbReference type="ChEBI" id="CHEBI:43474"/>
        <dbReference type="ChEBI" id="CHEBI:456216"/>
        <dbReference type="EC" id="5.6.2.3"/>
    </reaction>
</comment>
<protein>
    <recommendedName>
        <fullName evidence="6">DNA 5'-3' helicase</fullName>
        <ecNumber evidence="6">5.6.2.3</ecNumber>
    </recommendedName>
</protein>
<dbReference type="PROSITE" id="PS51193">
    <property type="entry name" value="HELICASE_ATP_BIND_2"/>
    <property type="match status" value="1"/>
</dbReference>
<organism evidence="10 11">
    <name type="scientific">Rarobacter faecitabidus</name>
    <dbReference type="NCBI Taxonomy" id="13243"/>
    <lineage>
        <taxon>Bacteria</taxon>
        <taxon>Bacillati</taxon>
        <taxon>Actinomycetota</taxon>
        <taxon>Actinomycetes</taxon>
        <taxon>Micrococcales</taxon>
        <taxon>Rarobacteraceae</taxon>
        <taxon>Rarobacter</taxon>
    </lineage>
</organism>
<gene>
    <name evidence="10" type="ORF">FB461_1147</name>
</gene>
<dbReference type="AlphaFoldDB" id="A0A542ZW95"/>
<keyword evidence="2" id="KW-0547">Nucleotide-binding</keyword>
<evidence type="ECO:0000256" key="7">
    <source>
        <dbReference type="ARBA" id="ARBA00048954"/>
    </source>
</evidence>
<dbReference type="SUPFAM" id="SSF52540">
    <property type="entry name" value="P-loop containing nucleoside triphosphate hydrolases"/>
    <property type="match status" value="1"/>
</dbReference>
<name>A0A542ZW95_RARFA</name>